<name>D3S0J6_FERPA</name>
<proteinExistence type="predicted"/>
<dbReference type="Proteomes" id="UP000002613">
    <property type="component" value="Chromosome"/>
</dbReference>
<dbReference type="STRING" id="589924.Ferp_0018"/>
<sequence length="152" mass="18317">MLPIQELRRALWKEFNLKLKLPERFEDVEEVAAAKIVKRIRWKYSYPREHRCFFKWTKFCPEFCNFEKPCEDLVEDFGEDESLEYGFLIKAGGVYYFSKEFEVNENERVLVFHPSVKLGEDRFAYKVEKEINKFGFVEVESSITPYEVLWEG</sequence>
<accession>D3S0J6</accession>
<dbReference type="GeneID" id="8777509"/>
<dbReference type="PaxDb" id="589924-Ferp_0018"/>
<dbReference type="HOGENOM" id="CLU_1718134_0_0_2"/>
<dbReference type="EMBL" id="CP001899">
    <property type="protein sequence ID" value="ADC64210.1"/>
    <property type="molecule type" value="Genomic_DNA"/>
</dbReference>
<reference evidence="1 2" key="2">
    <citation type="journal article" date="2011" name="Stand. Genomic Sci.">
        <title>Complete genome sequence of Ferroglobus placidus AEDII12DO.</title>
        <authorList>
            <person name="Anderson I."/>
            <person name="Risso C."/>
            <person name="Holmes D."/>
            <person name="Lucas S."/>
            <person name="Copeland A."/>
            <person name="Lapidus A."/>
            <person name="Cheng J.F."/>
            <person name="Bruce D."/>
            <person name="Goodwin L."/>
            <person name="Pitluck S."/>
            <person name="Saunders E."/>
            <person name="Brettin T."/>
            <person name="Detter J.C."/>
            <person name="Han C."/>
            <person name="Tapia R."/>
            <person name="Larimer F."/>
            <person name="Land M."/>
            <person name="Hauser L."/>
            <person name="Woyke T."/>
            <person name="Lovley D."/>
            <person name="Kyrpides N."/>
            <person name="Ivanova N."/>
        </authorList>
    </citation>
    <scope>NUCLEOTIDE SEQUENCE [LARGE SCALE GENOMIC DNA]</scope>
    <source>
        <strain evidence="2">DSM 10642 / AEDII12DO</strain>
    </source>
</reference>
<gene>
    <name evidence="1" type="ordered locus">Ferp_0018</name>
</gene>
<keyword evidence="2" id="KW-1185">Reference proteome</keyword>
<organism evidence="1 2">
    <name type="scientific">Ferroglobus placidus (strain DSM 10642 / AEDII12DO)</name>
    <dbReference type="NCBI Taxonomy" id="589924"/>
    <lineage>
        <taxon>Archaea</taxon>
        <taxon>Methanobacteriati</taxon>
        <taxon>Methanobacteriota</taxon>
        <taxon>Archaeoglobi</taxon>
        <taxon>Archaeoglobales</taxon>
        <taxon>Archaeoglobaceae</taxon>
        <taxon>Ferroglobus</taxon>
    </lineage>
</organism>
<dbReference type="AlphaFoldDB" id="D3S0J6"/>
<dbReference type="RefSeq" id="WP_012964559.1">
    <property type="nucleotide sequence ID" value="NC_013849.1"/>
</dbReference>
<reference evidence="2" key="1">
    <citation type="submission" date="2010-02" db="EMBL/GenBank/DDBJ databases">
        <title>Complete sequence of Ferroglobus placidus DSM 10642.</title>
        <authorList>
            <consortium name="US DOE Joint Genome Institute"/>
            <person name="Lucas S."/>
            <person name="Copeland A."/>
            <person name="Lapidus A."/>
            <person name="Cheng J.-F."/>
            <person name="Bruce D."/>
            <person name="Goodwin L."/>
            <person name="Pitluck S."/>
            <person name="Saunders E."/>
            <person name="Brettin T."/>
            <person name="Detter J.C."/>
            <person name="Han C."/>
            <person name="Tapia R."/>
            <person name="Larimer F."/>
            <person name="Land M."/>
            <person name="Hauser L."/>
            <person name="Kyrpides N."/>
            <person name="Ivanova N."/>
            <person name="Holmes D."/>
            <person name="Lovley D."/>
            <person name="Kyrpides N."/>
            <person name="Anderson I.J."/>
            <person name="Woyke T."/>
        </authorList>
    </citation>
    <scope>NUCLEOTIDE SEQUENCE [LARGE SCALE GENOMIC DNA]</scope>
    <source>
        <strain evidence="2">DSM 10642 / AEDII12DO</strain>
    </source>
</reference>
<evidence type="ECO:0000313" key="1">
    <source>
        <dbReference type="EMBL" id="ADC64210.1"/>
    </source>
</evidence>
<evidence type="ECO:0000313" key="2">
    <source>
        <dbReference type="Proteomes" id="UP000002613"/>
    </source>
</evidence>
<protein>
    <submittedName>
        <fullName evidence="1">Uncharacterized protein</fullName>
    </submittedName>
</protein>
<dbReference type="KEGG" id="fpl:Ferp_0018"/>